<proteinExistence type="predicted"/>
<dbReference type="Proteomes" id="UP001500305">
    <property type="component" value="Unassembled WGS sequence"/>
</dbReference>
<evidence type="ECO:0000313" key="1">
    <source>
        <dbReference type="EMBL" id="GAA2281774.1"/>
    </source>
</evidence>
<organism evidence="1 2">
    <name type="scientific">Kitasatospora cystarginea</name>
    <dbReference type="NCBI Taxonomy" id="58350"/>
    <lineage>
        <taxon>Bacteria</taxon>
        <taxon>Bacillati</taxon>
        <taxon>Actinomycetota</taxon>
        <taxon>Actinomycetes</taxon>
        <taxon>Kitasatosporales</taxon>
        <taxon>Streptomycetaceae</taxon>
        <taxon>Kitasatospora</taxon>
    </lineage>
</organism>
<dbReference type="EMBL" id="BAAATR010000090">
    <property type="protein sequence ID" value="GAA2281774.1"/>
    <property type="molecule type" value="Genomic_DNA"/>
</dbReference>
<sequence>MPEAAWKGRTTVAPPVPVGAVRSRPYRVEEPVVTLLMHHRFDVVIAAVFGLVFAPLGAAA</sequence>
<name>A0ABP5RYP3_9ACTN</name>
<protein>
    <recommendedName>
        <fullName evidence="3">MFS transporter</fullName>
    </recommendedName>
</protein>
<accession>A0ABP5RYP3</accession>
<evidence type="ECO:0000313" key="2">
    <source>
        <dbReference type="Proteomes" id="UP001500305"/>
    </source>
</evidence>
<reference evidence="2" key="1">
    <citation type="journal article" date="2019" name="Int. J. Syst. Evol. Microbiol.">
        <title>The Global Catalogue of Microorganisms (GCM) 10K type strain sequencing project: providing services to taxonomists for standard genome sequencing and annotation.</title>
        <authorList>
            <consortium name="The Broad Institute Genomics Platform"/>
            <consortium name="The Broad Institute Genome Sequencing Center for Infectious Disease"/>
            <person name="Wu L."/>
            <person name="Ma J."/>
        </authorList>
    </citation>
    <scope>NUCLEOTIDE SEQUENCE [LARGE SCALE GENOMIC DNA]</scope>
    <source>
        <strain evidence="2">JCM 7356</strain>
    </source>
</reference>
<gene>
    <name evidence="1" type="ORF">GCM10010430_79710</name>
</gene>
<evidence type="ECO:0008006" key="3">
    <source>
        <dbReference type="Google" id="ProtNLM"/>
    </source>
</evidence>
<keyword evidence="2" id="KW-1185">Reference proteome</keyword>
<comment type="caution">
    <text evidence="1">The sequence shown here is derived from an EMBL/GenBank/DDBJ whole genome shotgun (WGS) entry which is preliminary data.</text>
</comment>